<keyword evidence="3" id="KW-1185">Reference proteome</keyword>
<dbReference type="EMBL" id="KQ983136">
    <property type="protein sequence ID" value="KYQ47111.1"/>
    <property type="molecule type" value="Genomic_DNA"/>
</dbReference>
<sequence>MSRKRREFVRVLHSNAEGQPRSKIKPSKKKGKKWEILPGDPCDSRDIDPTGDRPYRYRPRGHVGCTTGEIKGFLRSACGTMCAENFHVGFHYIYSENTGRPDGRQTGWSASLCERYAGKGLSRLFPIEGEKEEKKKGAGTGGPASLGRMLNSGDKMHLLLHHGCRGADHLTGSTLDYEVTQSPPYPSRLVMTVISADDESDDNNDDGDGRNSGLAWITRCVRDEPGAVSRGESIGVPARARAVINFQKIYCPTNRPIVMCEPRENVPASAVKNGRTISAAAMGREKLRDAGGGGDGDRGAVCSLPSRKLHGRSGGGRGKSHIRGARTMSFPLFPGFKSNWIEKYLREEGKCGEIREHRVCVPSAPGTNANTTDPPPIVTTTIAVTIVITEVAINHIDEEEPSRAKTLWRSR</sequence>
<dbReference type="Proteomes" id="UP000075809">
    <property type="component" value="Unassembled WGS sequence"/>
</dbReference>
<evidence type="ECO:0000313" key="3">
    <source>
        <dbReference type="Proteomes" id="UP000075809"/>
    </source>
</evidence>
<protein>
    <submittedName>
        <fullName evidence="2">Uncharacterized protein</fullName>
    </submittedName>
</protein>
<feature type="region of interest" description="Disordered" evidence="1">
    <location>
        <begin position="1"/>
        <end position="55"/>
    </location>
</feature>
<feature type="compositionally biased region" description="Basic residues" evidence="1">
    <location>
        <begin position="22"/>
        <end position="32"/>
    </location>
</feature>
<evidence type="ECO:0000256" key="1">
    <source>
        <dbReference type="SAM" id="MobiDB-lite"/>
    </source>
</evidence>
<evidence type="ECO:0000313" key="2">
    <source>
        <dbReference type="EMBL" id="KYQ47111.1"/>
    </source>
</evidence>
<accession>A0A151WGZ8</accession>
<gene>
    <name evidence="2" type="ORF">ALC60_13857</name>
</gene>
<proteinExistence type="predicted"/>
<feature type="region of interest" description="Disordered" evidence="1">
    <location>
        <begin position="289"/>
        <end position="323"/>
    </location>
</feature>
<dbReference type="AlphaFoldDB" id="A0A151WGZ8"/>
<feature type="compositionally biased region" description="Basic and acidic residues" evidence="1">
    <location>
        <begin position="42"/>
        <end position="55"/>
    </location>
</feature>
<name>A0A151WGZ8_9HYME</name>
<organism evidence="2 3">
    <name type="scientific">Mycetomoellerius zeteki</name>
    <dbReference type="NCBI Taxonomy" id="64791"/>
    <lineage>
        <taxon>Eukaryota</taxon>
        <taxon>Metazoa</taxon>
        <taxon>Ecdysozoa</taxon>
        <taxon>Arthropoda</taxon>
        <taxon>Hexapoda</taxon>
        <taxon>Insecta</taxon>
        <taxon>Pterygota</taxon>
        <taxon>Neoptera</taxon>
        <taxon>Endopterygota</taxon>
        <taxon>Hymenoptera</taxon>
        <taxon>Apocrita</taxon>
        <taxon>Aculeata</taxon>
        <taxon>Formicoidea</taxon>
        <taxon>Formicidae</taxon>
        <taxon>Myrmicinae</taxon>
        <taxon>Mycetomoellerius</taxon>
    </lineage>
</organism>
<reference evidence="2 3" key="1">
    <citation type="submission" date="2015-09" db="EMBL/GenBank/DDBJ databases">
        <title>Trachymyrmex zeteki WGS genome.</title>
        <authorList>
            <person name="Nygaard S."/>
            <person name="Hu H."/>
            <person name="Boomsma J."/>
            <person name="Zhang G."/>
        </authorList>
    </citation>
    <scope>NUCLEOTIDE SEQUENCE [LARGE SCALE GENOMIC DNA]</scope>
    <source>
        <strain evidence="2">Tzet28-1</strain>
        <tissue evidence="2">Whole body</tissue>
    </source>
</reference>